<organism evidence="2 3">
    <name type="scientific">Oryza meyeriana var. granulata</name>
    <dbReference type="NCBI Taxonomy" id="110450"/>
    <lineage>
        <taxon>Eukaryota</taxon>
        <taxon>Viridiplantae</taxon>
        <taxon>Streptophyta</taxon>
        <taxon>Embryophyta</taxon>
        <taxon>Tracheophyta</taxon>
        <taxon>Spermatophyta</taxon>
        <taxon>Magnoliopsida</taxon>
        <taxon>Liliopsida</taxon>
        <taxon>Poales</taxon>
        <taxon>Poaceae</taxon>
        <taxon>BOP clade</taxon>
        <taxon>Oryzoideae</taxon>
        <taxon>Oryzeae</taxon>
        <taxon>Oryzinae</taxon>
        <taxon>Oryza</taxon>
        <taxon>Oryza meyeriana</taxon>
    </lineage>
</organism>
<feature type="compositionally biased region" description="Basic and acidic residues" evidence="1">
    <location>
        <begin position="73"/>
        <end position="94"/>
    </location>
</feature>
<evidence type="ECO:0000256" key="1">
    <source>
        <dbReference type="SAM" id="MobiDB-lite"/>
    </source>
</evidence>
<comment type="caution">
    <text evidence="2">The sequence shown here is derived from an EMBL/GenBank/DDBJ whole genome shotgun (WGS) entry which is preliminary data.</text>
</comment>
<evidence type="ECO:0000313" key="3">
    <source>
        <dbReference type="Proteomes" id="UP000479710"/>
    </source>
</evidence>
<feature type="region of interest" description="Disordered" evidence="1">
    <location>
        <begin position="65"/>
        <end position="149"/>
    </location>
</feature>
<dbReference type="Proteomes" id="UP000479710">
    <property type="component" value="Unassembled WGS sequence"/>
</dbReference>
<accession>A0A6G1CSH8</accession>
<feature type="compositionally biased region" description="Basic residues" evidence="1">
    <location>
        <begin position="140"/>
        <end position="149"/>
    </location>
</feature>
<dbReference type="EMBL" id="SPHZ02000008">
    <property type="protein sequence ID" value="KAF0903136.1"/>
    <property type="molecule type" value="Genomic_DNA"/>
</dbReference>
<proteinExistence type="predicted"/>
<gene>
    <name evidence="2" type="ORF">E2562_025723</name>
</gene>
<name>A0A6G1CSH8_9ORYZ</name>
<protein>
    <submittedName>
        <fullName evidence="2">Uncharacterized protein</fullName>
    </submittedName>
</protein>
<dbReference type="AlphaFoldDB" id="A0A6G1CSH8"/>
<sequence>MVEIPQICARSPCVGHKGGDHWWARLSSIGEKLPVGPRCQLLGRGKQRPPWRVLVLAWRGKGEASAVTSNIGRRGEGKMTTAEDEKPRWRLTDRGKRRQRTGDGVTMATPTSRGEGEDGDGGQGASCHGKAQGGGGSARHGLKRRLKAA</sequence>
<keyword evidence="3" id="KW-1185">Reference proteome</keyword>
<reference evidence="2 3" key="1">
    <citation type="submission" date="2019-11" db="EMBL/GenBank/DDBJ databases">
        <title>Whole genome sequence of Oryza granulata.</title>
        <authorList>
            <person name="Li W."/>
        </authorList>
    </citation>
    <scope>NUCLEOTIDE SEQUENCE [LARGE SCALE GENOMIC DNA]</scope>
    <source>
        <strain evidence="3">cv. Menghai</strain>
        <tissue evidence="2">Leaf</tissue>
    </source>
</reference>
<evidence type="ECO:0000313" key="2">
    <source>
        <dbReference type="EMBL" id="KAF0903136.1"/>
    </source>
</evidence>